<evidence type="ECO:0000313" key="2">
    <source>
        <dbReference type="Proteomes" id="UP001247754"/>
    </source>
</evidence>
<protein>
    <submittedName>
        <fullName evidence="1">Uncharacterized protein</fullName>
    </submittedName>
</protein>
<sequence>MGWHGNSGRAEVVITQGTALAIEVRNAQSIVSAYVPHYALVLTRFAALDAAMLARVQPDCVLFPLFGPSFDAHQVLERLHGLRFQGTACVLTPHLPAPQMVLEELRRLAGARDLTLMEFPAPGPTQP</sequence>
<organism evidence="1 2">
    <name type="scientific">Ruixingdingia sedimenti</name>
    <dbReference type="NCBI Taxonomy" id="3073604"/>
    <lineage>
        <taxon>Bacteria</taxon>
        <taxon>Pseudomonadati</taxon>
        <taxon>Pseudomonadota</taxon>
        <taxon>Alphaproteobacteria</taxon>
        <taxon>Rhodobacterales</taxon>
        <taxon>Paracoccaceae</taxon>
        <taxon>Ruixingdingia</taxon>
    </lineage>
</organism>
<accession>A0ABU1F7R4</accession>
<name>A0ABU1F7R4_9RHOB</name>
<keyword evidence="2" id="KW-1185">Reference proteome</keyword>
<proteinExistence type="predicted"/>
<gene>
    <name evidence="1" type="ORF">RGD00_09885</name>
</gene>
<reference evidence="1 2" key="1">
    <citation type="submission" date="2023-09" db="EMBL/GenBank/DDBJ databases">
        <title>Xinfangfangia sedmenti sp. nov., isolated the sedment.</title>
        <authorList>
            <person name="Xu L."/>
        </authorList>
    </citation>
    <scope>NUCLEOTIDE SEQUENCE [LARGE SCALE GENOMIC DNA]</scope>
    <source>
        <strain evidence="1 2">LG-4</strain>
    </source>
</reference>
<dbReference type="EMBL" id="JAVKPH010000009">
    <property type="protein sequence ID" value="MDR5652916.1"/>
    <property type="molecule type" value="Genomic_DNA"/>
</dbReference>
<evidence type="ECO:0000313" key="1">
    <source>
        <dbReference type="EMBL" id="MDR5652916.1"/>
    </source>
</evidence>
<comment type="caution">
    <text evidence="1">The sequence shown here is derived from an EMBL/GenBank/DDBJ whole genome shotgun (WGS) entry which is preliminary data.</text>
</comment>
<dbReference type="RefSeq" id="WP_310457162.1">
    <property type="nucleotide sequence ID" value="NZ_JAVKPH010000009.1"/>
</dbReference>
<dbReference type="Proteomes" id="UP001247754">
    <property type="component" value="Unassembled WGS sequence"/>
</dbReference>